<dbReference type="GO" id="GO:0003676">
    <property type="term" value="F:nucleic acid binding"/>
    <property type="evidence" value="ECO:0007669"/>
    <property type="project" value="InterPro"/>
</dbReference>
<dbReference type="EMBL" id="RCMK01000429">
    <property type="protein sequence ID" value="KAG2929187.1"/>
    <property type="molecule type" value="Genomic_DNA"/>
</dbReference>
<protein>
    <recommendedName>
        <fullName evidence="7">Tc1-like transposase DDE domain-containing protein</fullName>
    </recommendedName>
</protein>
<accession>A0A329S9G0</accession>
<evidence type="ECO:0000313" key="5">
    <source>
        <dbReference type="EMBL" id="RAW33249.1"/>
    </source>
</evidence>
<name>A0A329S9G0_9STRA</name>
<dbReference type="InterPro" id="IPR036397">
    <property type="entry name" value="RNaseH_sf"/>
</dbReference>
<evidence type="ECO:0000313" key="1">
    <source>
        <dbReference type="EMBL" id="KAG2854126.1"/>
    </source>
</evidence>
<comment type="caution">
    <text evidence="5">The sequence shown here is derived from an EMBL/GenBank/DDBJ whole genome shotgun (WGS) entry which is preliminary data.</text>
</comment>
<dbReference type="VEuPathDB" id="FungiDB:PC110_g10430"/>
<dbReference type="PANTHER" id="PTHR47169">
    <property type="entry name" value="OS01G0541250 PROTEIN"/>
    <property type="match status" value="1"/>
</dbReference>
<dbReference type="EMBL" id="MJFZ01000244">
    <property type="protein sequence ID" value="RAW33249.1"/>
    <property type="molecule type" value="Genomic_DNA"/>
</dbReference>
<gene>
    <name evidence="5" type="ORF">PC110_g10430</name>
    <name evidence="1" type="ORF">PC113_g13569</name>
    <name evidence="2" type="ORF">PC117_g14052</name>
    <name evidence="3" type="ORF">PC118_g9939</name>
    <name evidence="4" type="ORF">PC129_g16959</name>
</gene>
<dbReference type="Proteomes" id="UP000760860">
    <property type="component" value="Unassembled WGS sequence"/>
</dbReference>
<evidence type="ECO:0008006" key="7">
    <source>
        <dbReference type="Google" id="ProtNLM"/>
    </source>
</evidence>
<dbReference type="PANTHER" id="PTHR47169:SF2">
    <property type="entry name" value="OS01G0541250 PROTEIN"/>
    <property type="match status" value="1"/>
</dbReference>
<keyword evidence="6" id="KW-1185">Reference proteome</keyword>
<evidence type="ECO:0000313" key="2">
    <source>
        <dbReference type="EMBL" id="KAG2929187.1"/>
    </source>
</evidence>
<dbReference type="OrthoDB" id="113327at2759"/>
<dbReference type="EMBL" id="RCMG01000445">
    <property type="protein sequence ID" value="KAG2854126.1"/>
    <property type="molecule type" value="Genomic_DNA"/>
</dbReference>
<dbReference type="Gene3D" id="3.30.420.10">
    <property type="entry name" value="Ribonuclease H-like superfamily/Ribonuclease H"/>
    <property type="match status" value="1"/>
</dbReference>
<dbReference type="Proteomes" id="UP000735874">
    <property type="component" value="Unassembled WGS sequence"/>
</dbReference>
<dbReference type="Proteomes" id="UP000697107">
    <property type="component" value="Unassembled WGS sequence"/>
</dbReference>
<evidence type="ECO:0000313" key="6">
    <source>
        <dbReference type="Proteomes" id="UP000251314"/>
    </source>
</evidence>
<dbReference type="Proteomes" id="UP000251314">
    <property type="component" value="Unassembled WGS sequence"/>
</dbReference>
<proteinExistence type="predicted"/>
<dbReference type="EMBL" id="RCMV01000879">
    <property type="protein sequence ID" value="KAG3212087.1"/>
    <property type="molecule type" value="Genomic_DNA"/>
</dbReference>
<evidence type="ECO:0000313" key="4">
    <source>
        <dbReference type="EMBL" id="KAG3212087.1"/>
    </source>
</evidence>
<sequence length="270" mass="29859">MYNTVHLDENIFYITRPRRRFLLLPDELAPTRRVKSRRFVTRDMMLAAVSRPRYDSDGAFFDGKLGIWAFTEQAAAVRQSAGRPAGTLETKEVSVTKSTYREKLVSKALPEILAHWPGCGGVVLQQDNAPTHISPSDPEFAAAVERSGILVELRCQPPNSPDLNCCDLGVFTAIQARQQEKTARNIDELIAATTEASWELPPRVLNAAFLSLHSCMDLFIQANGDNNFKPPHMGKLKLEREGRLPTPVSCSPKTAAIIAASPSSNTPHYC</sequence>
<organism evidence="5 6">
    <name type="scientific">Phytophthora cactorum</name>
    <dbReference type="NCBI Taxonomy" id="29920"/>
    <lineage>
        <taxon>Eukaryota</taxon>
        <taxon>Sar</taxon>
        <taxon>Stramenopiles</taxon>
        <taxon>Oomycota</taxon>
        <taxon>Peronosporomycetes</taxon>
        <taxon>Peronosporales</taxon>
        <taxon>Peronosporaceae</taxon>
        <taxon>Phytophthora</taxon>
    </lineage>
</organism>
<evidence type="ECO:0000313" key="3">
    <source>
        <dbReference type="EMBL" id="KAG2982491.1"/>
    </source>
</evidence>
<dbReference type="EMBL" id="RCML01000278">
    <property type="protein sequence ID" value="KAG2982491.1"/>
    <property type="molecule type" value="Genomic_DNA"/>
</dbReference>
<reference evidence="1" key="2">
    <citation type="submission" date="2018-10" db="EMBL/GenBank/DDBJ databases">
        <title>Effector identification in a new, highly contiguous assembly of the strawberry crown rot pathogen Phytophthora cactorum.</title>
        <authorList>
            <person name="Armitage A.D."/>
            <person name="Nellist C.F."/>
            <person name="Bates H."/>
            <person name="Vickerstaff R.J."/>
            <person name="Harrison R.J."/>
        </authorList>
    </citation>
    <scope>NUCLEOTIDE SEQUENCE</scope>
    <source>
        <strain evidence="1">15-7</strain>
        <strain evidence="2">4040</strain>
        <strain evidence="3">P415</strain>
        <strain evidence="4">P421</strain>
    </source>
</reference>
<dbReference type="AlphaFoldDB" id="A0A329S9G0"/>
<reference evidence="5 6" key="1">
    <citation type="submission" date="2018-01" db="EMBL/GenBank/DDBJ databases">
        <title>Draft genome of the strawberry crown rot pathogen Phytophthora cactorum.</title>
        <authorList>
            <person name="Armitage A.D."/>
            <person name="Lysoe E."/>
            <person name="Nellist C.F."/>
            <person name="Harrison R.J."/>
            <person name="Brurberg M.B."/>
        </authorList>
    </citation>
    <scope>NUCLEOTIDE SEQUENCE [LARGE SCALE GENOMIC DNA]</scope>
    <source>
        <strain evidence="5 6">10300</strain>
    </source>
</reference>
<dbReference type="Proteomes" id="UP000736787">
    <property type="component" value="Unassembled WGS sequence"/>
</dbReference>